<evidence type="ECO:0000313" key="6">
    <source>
        <dbReference type="EMBL" id="TFI56722.1"/>
    </source>
</evidence>
<dbReference type="RefSeq" id="WP_135089963.1">
    <property type="nucleotide sequence ID" value="NZ_SPDV01000057.1"/>
</dbReference>
<evidence type="ECO:0000256" key="1">
    <source>
        <dbReference type="ARBA" id="ARBA00000085"/>
    </source>
</evidence>
<feature type="transmembrane region" description="Helical" evidence="4">
    <location>
        <begin position="162"/>
        <end position="180"/>
    </location>
</feature>
<dbReference type="SMART" id="SM00065">
    <property type="entry name" value="GAF"/>
    <property type="match status" value="1"/>
</dbReference>
<evidence type="ECO:0000259" key="5">
    <source>
        <dbReference type="PROSITE" id="PS50109"/>
    </source>
</evidence>
<dbReference type="EC" id="2.7.13.3" evidence="2"/>
<dbReference type="Pfam" id="PF01590">
    <property type="entry name" value="GAF"/>
    <property type="match status" value="1"/>
</dbReference>
<dbReference type="PROSITE" id="PS50109">
    <property type="entry name" value="HIS_KIN"/>
    <property type="match status" value="1"/>
</dbReference>
<dbReference type="Pfam" id="PF02518">
    <property type="entry name" value="HATPase_c"/>
    <property type="match status" value="1"/>
</dbReference>
<name>A0A4Y8ZN80_9SPHN</name>
<dbReference type="Proteomes" id="UP000298213">
    <property type="component" value="Unassembled WGS sequence"/>
</dbReference>
<keyword evidence="6" id="KW-0418">Kinase</keyword>
<dbReference type="Gene3D" id="3.30.450.40">
    <property type="match status" value="1"/>
</dbReference>
<dbReference type="InterPro" id="IPR029016">
    <property type="entry name" value="GAF-like_dom_sf"/>
</dbReference>
<evidence type="ECO:0000313" key="7">
    <source>
        <dbReference type="Proteomes" id="UP000298213"/>
    </source>
</evidence>
<reference evidence="6 7" key="1">
    <citation type="submission" date="2019-03" db="EMBL/GenBank/DDBJ databases">
        <title>Genome sequence of Sphingomonas sp. 17J27-24.</title>
        <authorList>
            <person name="Kim M."/>
            <person name="Maeng S."/>
            <person name="Sathiyaraj S."/>
        </authorList>
    </citation>
    <scope>NUCLEOTIDE SEQUENCE [LARGE SCALE GENOMIC DNA]</scope>
    <source>
        <strain evidence="6 7">17J27-24</strain>
    </source>
</reference>
<proteinExistence type="predicted"/>
<feature type="transmembrane region" description="Helical" evidence="4">
    <location>
        <begin position="6"/>
        <end position="25"/>
    </location>
</feature>
<feature type="transmembrane region" description="Helical" evidence="4">
    <location>
        <begin position="223"/>
        <end position="242"/>
    </location>
</feature>
<dbReference type="NCBIfam" id="TIGR02916">
    <property type="entry name" value="PEP_his_kin"/>
    <property type="match status" value="1"/>
</dbReference>
<keyword evidence="4" id="KW-1133">Transmembrane helix</keyword>
<dbReference type="OrthoDB" id="9785691at2"/>
<gene>
    <name evidence="6" type="primary">prsK</name>
    <name evidence="6" type="ORF">E2493_18765</name>
</gene>
<dbReference type="InterPro" id="IPR036890">
    <property type="entry name" value="HATPase_C_sf"/>
</dbReference>
<dbReference type="SMART" id="SM00387">
    <property type="entry name" value="HATPase_c"/>
    <property type="match status" value="1"/>
</dbReference>
<dbReference type="InterPro" id="IPR003018">
    <property type="entry name" value="GAF"/>
</dbReference>
<dbReference type="InterPro" id="IPR004358">
    <property type="entry name" value="Sig_transdc_His_kin-like_C"/>
</dbReference>
<protein>
    <recommendedName>
        <fullName evidence="2">histidine kinase</fullName>
        <ecNumber evidence="2">2.7.13.3</ecNumber>
    </recommendedName>
</protein>
<feature type="transmembrane region" description="Helical" evidence="4">
    <location>
        <begin position="192"/>
        <end position="211"/>
    </location>
</feature>
<comment type="catalytic activity">
    <reaction evidence="1">
        <text>ATP + protein L-histidine = ADP + protein N-phospho-L-histidine.</text>
        <dbReference type="EC" id="2.7.13.3"/>
    </reaction>
</comment>
<feature type="transmembrane region" description="Helical" evidence="4">
    <location>
        <begin position="37"/>
        <end position="55"/>
    </location>
</feature>
<dbReference type="SUPFAM" id="SSF55781">
    <property type="entry name" value="GAF domain-like"/>
    <property type="match status" value="1"/>
</dbReference>
<sequence length="694" mass="75768">MIGFVGVWSHALASLLFAALALWHLRHWNLDPRNRPLAGAFAVTAAWCLFVAFLGPRSLAAGLAESGRNFAFLAFMYALVRSAAEVERQKAVRVVYAVVGGVIGLQITIAGVLPEFERVPLAYQALTSAAQMIGLTIAAGSLVLVHNLYGQAAPDSRWSLKLPMIALAGMWAYDLHLYTVGYLTRAPVEDLVALRGGILAMLAPLFAVASRRNTEWRIHLSRAATFQSLSVLAIFFYLMVMMSATRTLEIFGGSWVRIGQVTIIFAMSVAAALILPSGRVRAWLRVMLAKHFFEHRYDYREEWLRFTRTTSAAGDDAPPLGQRVVKALADIAGCPAGLLLTPDENGRLVLETRWNWQDALPHGGRDDAAFVAFLEKSAHIVDIDAARAAPMRAEGLVAHLPEALAALENGWAAIPLLHRDRLMGLVVLQHPTLRRPLDWEDFDLFRTAGIQAASYLAEARSQEALANAQRFDEFNRRFAFILHDIKNLVSQLSLVARNAERHADNPEFRADMIVTLQSSVRKMNDLLARLSRSTNGEAEAPRLTSLAHLLAEIAEVKRRIHPVALDAEPGLVALVDPRSLEQAIGHLLQNAIDASAPDSPVTLRLSGHGGEAAIQVLDRGAGMSADFIRGRLFQPFASTKDGGFGVGAFEARSLVAAMGGRLEVESLEGEGTSFTVYLPLAATSELLPPERMRA</sequence>
<keyword evidence="3" id="KW-0597">Phosphoprotein</keyword>
<evidence type="ECO:0000256" key="3">
    <source>
        <dbReference type="ARBA" id="ARBA00022553"/>
    </source>
</evidence>
<dbReference type="SUPFAM" id="SSF55874">
    <property type="entry name" value="ATPase domain of HSP90 chaperone/DNA topoisomerase II/histidine kinase"/>
    <property type="match status" value="1"/>
</dbReference>
<dbReference type="InterPro" id="IPR003594">
    <property type="entry name" value="HATPase_dom"/>
</dbReference>
<feature type="transmembrane region" description="Helical" evidence="4">
    <location>
        <begin position="254"/>
        <end position="275"/>
    </location>
</feature>
<keyword evidence="4" id="KW-0812">Transmembrane</keyword>
<keyword evidence="6" id="KW-0808">Transferase</keyword>
<dbReference type="PANTHER" id="PTHR43547:SF2">
    <property type="entry name" value="HYBRID SIGNAL TRANSDUCTION HISTIDINE KINASE C"/>
    <property type="match status" value="1"/>
</dbReference>
<feature type="transmembrane region" description="Helical" evidence="4">
    <location>
        <begin position="91"/>
        <end position="113"/>
    </location>
</feature>
<dbReference type="InterPro" id="IPR005467">
    <property type="entry name" value="His_kinase_dom"/>
</dbReference>
<dbReference type="Gene3D" id="3.30.565.10">
    <property type="entry name" value="Histidine kinase-like ATPase, C-terminal domain"/>
    <property type="match status" value="1"/>
</dbReference>
<feature type="transmembrane region" description="Helical" evidence="4">
    <location>
        <begin position="125"/>
        <end position="150"/>
    </location>
</feature>
<evidence type="ECO:0000256" key="2">
    <source>
        <dbReference type="ARBA" id="ARBA00012438"/>
    </source>
</evidence>
<keyword evidence="7" id="KW-1185">Reference proteome</keyword>
<keyword evidence="4" id="KW-0472">Membrane</keyword>
<dbReference type="PRINTS" id="PR00344">
    <property type="entry name" value="BCTRLSENSOR"/>
</dbReference>
<organism evidence="6 7">
    <name type="scientific">Sphingomonas parva</name>
    <dbReference type="NCBI Taxonomy" id="2555898"/>
    <lineage>
        <taxon>Bacteria</taxon>
        <taxon>Pseudomonadati</taxon>
        <taxon>Pseudomonadota</taxon>
        <taxon>Alphaproteobacteria</taxon>
        <taxon>Sphingomonadales</taxon>
        <taxon>Sphingomonadaceae</taxon>
        <taxon>Sphingomonas</taxon>
    </lineage>
</organism>
<evidence type="ECO:0000256" key="4">
    <source>
        <dbReference type="SAM" id="Phobius"/>
    </source>
</evidence>
<dbReference type="EMBL" id="SPDV01000057">
    <property type="protein sequence ID" value="TFI56722.1"/>
    <property type="molecule type" value="Genomic_DNA"/>
</dbReference>
<feature type="domain" description="Histidine kinase" evidence="5">
    <location>
        <begin position="480"/>
        <end position="682"/>
    </location>
</feature>
<dbReference type="InterPro" id="IPR014265">
    <property type="entry name" value="XrtA/PrsK"/>
</dbReference>
<dbReference type="PANTHER" id="PTHR43547">
    <property type="entry name" value="TWO-COMPONENT HISTIDINE KINASE"/>
    <property type="match status" value="1"/>
</dbReference>
<dbReference type="GO" id="GO:0000155">
    <property type="term" value="F:phosphorelay sensor kinase activity"/>
    <property type="evidence" value="ECO:0007669"/>
    <property type="project" value="TreeGrafter"/>
</dbReference>
<comment type="caution">
    <text evidence="6">The sequence shown here is derived from an EMBL/GenBank/DDBJ whole genome shotgun (WGS) entry which is preliminary data.</text>
</comment>
<dbReference type="AlphaFoldDB" id="A0A4Y8ZN80"/>
<accession>A0A4Y8ZN80</accession>